<protein>
    <submittedName>
        <fullName evidence="2">Uncharacterized protein</fullName>
    </submittedName>
</protein>
<keyword evidence="3" id="KW-1185">Reference proteome</keyword>
<evidence type="ECO:0000313" key="3">
    <source>
        <dbReference type="Proteomes" id="UP000749559"/>
    </source>
</evidence>
<proteinExistence type="predicted"/>
<dbReference type="Proteomes" id="UP000749559">
    <property type="component" value="Unassembled WGS sequence"/>
</dbReference>
<feature type="region of interest" description="Disordered" evidence="1">
    <location>
        <begin position="1"/>
        <end position="105"/>
    </location>
</feature>
<comment type="caution">
    <text evidence="2">The sequence shown here is derived from an EMBL/GenBank/DDBJ whole genome shotgun (WGS) entry which is preliminary data.</text>
</comment>
<feature type="compositionally biased region" description="Basic residues" evidence="1">
    <location>
        <begin position="7"/>
        <end position="24"/>
    </location>
</feature>
<organism evidence="2 3">
    <name type="scientific">Owenia fusiformis</name>
    <name type="common">Polychaete worm</name>
    <dbReference type="NCBI Taxonomy" id="6347"/>
    <lineage>
        <taxon>Eukaryota</taxon>
        <taxon>Metazoa</taxon>
        <taxon>Spiralia</taxon>
        <taxon>Lophotrochozoa</taxon>
        <taxon>Annelida</taxon>
        <taxon>Polychaeta</taxon>
        <taxon>Sedentaria</taxon>
        <taxon>Canalipalpata</taxon>
        <taxon>Sabellida</taxon>
        <taxon>Oweniida</taxon>
        <taxon>Oweniidae</taxon>
        <taxon>Owenia</taxon>
    </lineage>
</organism>
<feature type="compositionally biased region" description="Low complexity" evidence="1">
    <location>
        <begin position="25"/>
        <end position="43"/>
    </location>
</feature>
<accession>A0A8J1TX08</accession>
<dbReference type="PANTHER" id="PTHR35558:SF1">
    <property type="entry name" value="ENDONUCLEASE_EXONUCLEASE_PHOSPHATASE DOMAIN-CONTAINING PROTEIN"/>
    <property type="match status" value="1"/>
</dbReference>
<feature type="compositionally biased region" description="Polar residues" evidence="1">
    <location>
        <begin position="61"/>
        <end position="72"/>
    </location>
</feature>
<dbReference type="AlphaFoldDB" id="A0A8J1TX08"/>
<dbReference type="EMBL" id="CAIIXF020000010">
    <property type="protein sequence ID" value="CAH1796352.1"/>
    <property type="molecule type" value="Genomic_DNA"/>
</dbReference>
<feature type="compositionally biased region" description="Basic and acidic residues" evidence="1">
    <location>
        <begin position="96"/>
        <end position="105"/>
    </location>
</feature>
<reference evidence="2" key="1">
    <citation type="submission" date="2022-03" db="EMBL/GenBank/DDBJ databases">
        <authorList>
            <person name="Martin C."/>
        </authorList>
    </citation>
    <scope>NUCLEOTIDE SEQUENCE</scope>
</reference>
<dbReference type="PANTHER" id="PTHR35558">
    <property type="entry name" value="SGNH_HYDRO DOMAIN-CONTAINING PROTEIN"/>
    <property type="match status" value="1"/>
</dbReference>
<gene>
    <name evidence="2" type="ORF">OFUS_LOCUS20772</name>
</gene>
<feature type="compositionally biased region" description="Basic and acidic residues" evidence="1">
    <location>
        <begin position="74"/>
        <end position="89"/>
    </location>
</feature>
<evidence type="ECO:0000313" key="2">
    <source>
        <dbReference type="EMBL" id="CAH1796352.1"/>
    </source>
</evidence>
<evidence type="ECO:0000256" key="1">
    <source>
        <dbReference type="SAM" id="MobiDB-lite"/>
    </source>
</evidence>
<feature type="compositionally biased region" description="Basic and acidic residues" evidence="1">
    <location>
        <begin position="47"/>
        <end position="59"/>
    </location>
</feature>
<name>A0A8J1TX08_OWEFU</name>
<sequence length="527" mass="59476">MPGGVPLKRKSQDKRLNVKKKRLSTSKSSTRSSKNSNSSKSTLPYGDTDREDQIIRENARVWSNETVNSNADFNRGDSPERESTRRGPSEMDIEGEPQRQQKEHPVMPQASSWWEGGYGHPAMTSQGIPGWNSGWYSPWPPTMPPQQYYPYHTQGMPGWYGIPPYNATNGPWQPAATTAAATQENNRANPLVQGRIGQDIPRCTACGNCQSKNSNTQQSEGGIHFLPQGIPGQGNVSTTPFLHSHQNEIDDNRSATLGQTQVEQDMNKTKVNQGTGSVTDTVPLVDTSNAQLDYIEDSIKEKIWDNQFIELSKLIEEDNSDDEVSSRVTEVVYKGGQRVHVYGKAKTRKYLNYQEWQKAFLIFVKVYTYKHPKEASDLAQYMSQIHELKLKSRNWGKYDRLFRKSKGKREKSWACWDQVLFYDCLNLPQGDFKKSEGSKGKKFGDKSKRDDSYSAKSEFASAEKSKGKSMPFIPRGLCWKYHKGERCDGGESCVGSHSCPSHKSATHPAIHCSEALKTPFKPRQQKK</sequence>
<dbReference type="OrthoDB" id="6154904at2759"/>